<accession>E9D2Z9</accession>
<dbReference type="VEuPathDB" id="FungiDB:D8B26_003426"/>
<name>E9D2Z9_COCPS</name>
<reference evidence="3" key="1">
    <citation type="journal article" date="2010" name="Genome Res.">
        <title>Population genomic sequencing of Coccidioides fungi reveals recent hybridization and transposon control.</title>
        <authorList>
            <person name="Neafsey D.E."/>
            <person name="Barker B.M."/>
            <person name="Sharpton T.J."/>
            <person name="Stajich J.E."/>
            <person name="Park D.J."/>
            <person name="Whiston E."/>
            <person name="Hung C.-Y."/>
            <person name="McMahan C."/>
            <person name="White J."/>
            <person name="Sykes S."/>
            <person name="Heiman D."/>
            <person name="Young S."/>
            <person name="Zeng Q."/>
            <person name="Abouelleil A."/>
            <person name="Aftuck L."/>
            <person name="Bessette D."/>
            <person name="Brown A."/>
            <person name="FitzGerald M."/>
            <person name="Lui A."/>
            <person name="Macdonald J.P."/>
            <person name="Priest M."/>
            <person name="Orbach M.J."/>
            <person name="Galgiani J.N."/>
            <person name="Kirkland T.N."/>
            <person name="Cole G.T."/>
            <person name="Birren B.W."/>
            <person name="Henn M.R."/>
            <person name="Taylor J.W."/>
            <person name="Rounsley S.D."/>
        </authorList>
    </citation>
    <scope>NUCLEOTIDE SEQUENCE [LARGE SCALE GENOMIC DNA]</scope>
    <source>
        <strain evidence="3">RMSCC 757 / Silveira</strain>
    </source>
</reference>
<dbReference type="HOGENOM" id="CLU_1686411_0_0_1"/>
<feature type="transmembrane region" description="Helical" evidence="1">
    <location>
        <begin position="39"/>
        <end position="64"/>
    </location>
</feature>
<evidence type="ECO:0000313" key="3">
    <source>
        <dbReference type="Proteomes" id="UP000002497"/>
    </source>
</evidence>
<dbReference type="SUPFAM" id="SSF56112">
    <property type="entry name" value="Protein kinase-like (PK-like)"/>
    <property type="match status" value="1"/>
</dbReference>
<gene>
    <name evidence="2" type="ORF">CPSG_04540</name>
</gene>
<keyword evidence="3" id="KW-1185">Reference proteome</keyword>
<dbReference type="AlphaFoldDB" id="E9D2Z9"/>
<dbReference type="EMBL" id="GL636491">
    <property type="protein sequence ID" value="EFW18994.1"/>
    <property type="molecule type" value="Genomic_DNA"/>
</dbReference>
<evidence type="ECO:0008006" key="4">
    <source>
        <dbReference type="Google" id="ProtNLM"/>
    </source>
</evidence>
<dbReference type="InterPro" id="IPR011009">
    <property type="entry name" value="Kinase-like_dom_sf"/>
</dbReference>
<dbReference type="OrthoDB" id="4062651at2759"/>
<dbReference type="Proteomes" id="UP000002497">
    <property type="component" value="Unassembled WGS sequence"/>
</dbReference>
<sequence>MGRQSSSLSSGAQIRRERLSVSFKAISALKNYLTWRCRFLICVVWYWMTRAAVVLGCYCLGLIVSTEYTTLECALRADLPMNLRQKWADQLAASLDHLHLAGIIWGDVKPANILRETVGTVEGDQQGLQKIKSFLLGQDNKANYGELLARLRVTES</sequence>
<evidence type="ECO:0000313" key="2">
    <source>
        <dbReference type="EMBL" id="EFW18994.1"/>
    </source>
</evidence>
<keyword evidence="1" id="KW-0472">Membrane</keyword>
<dbReference type="Gene3D" id="1.10.510.10">
    <property type="entry name" value="Transferase(Phosphotransferase) domain 1"/>
    <property type="match status" value="1"/>
</dbReference>
<proteinExistence type="predicted"/>
<dbReference type="STRING" id="443226.E9D2Z9"/>
<evidence type="ECO:0000256" key="1">
    <source>
        <dbReference type="SAM" id="Phobius"/>
    </source>
</evidence>
<reference evidence="3" key="2">
    <citation type="submission" date="2010-03" db="EMBL/GenBank/DDBJ databases">
        <title>The genome sequence of Coccidioides posadasii strain Silveira.</title>
        <authorList>
            <consortium name="The Broad Institute Genome Sequencing Center for Infectious Disease"/>
            <person name="Neafsey D."/>
            <person name="Orbach M."/>
            <person name="Henn M.R."/>
            <person name="Cole G.T."/>
            <person name="Galgiani J."/>
            <person name="Gardner M.J."/>
            <person name="Kirkland T.N."/>
            <person name="Taylor J.W."/>
            <person name="Young S.K."/>
            <person name="Zeng Q."/>
            <person name="Koehrsen M."/>
            <person name="Alvarado L."/>
            <person name="Berlin A."/>
            <person name="Borenstein D."/>
            <person name="Chapman S.B."/>
            <person name="Chen Z."/>
            <person name="Engels R."/>
            <person name="Freedman E."/>
            <person name="Gellesch M."/>
            <person name="Goldberg J."/>
            <person name="Griggs A."/>
            <person name="Gujja S."/>
            <person name="Heilman E."/>
            <person name="Heiman D."/>
            <person name="Howarth C."/>
            <person name="Jen D."/>
            <person name="Larson L."/>
            <person name="Mehta T."/>
            <person name="Neiman D."/>
            <person name="Park D."/>
            <person name="Pearson M."/>
            <person name="Richards J."/>
            <person name="Roberts A."/>
            <person name="Saif S."/>
            <person name="Shea T."/>
            <person name="Shenoy N."/>
            <person name="Sisk P."/>
            <person name="Stolte C."/>
            <person name="Sykes S."/>
            <person name="Walk T."/>
            <person name="White J."/>
            <person name="Yandava C."/>
            <person name="Haas B."/>
            <person name="Nusbaum C."/>
            <person name="Birren B."/>
        </authorList>
    </citation>
    <scope>NUCLEOTIDE SEQUENCE [LARGE SCALE GENOMIC DNA]</scope>
    <source>
        <strain evidence="3">RMSCC 757 / Silveira</strain>
    </source>
</reference>
<keyword evidence="1" id="KW-1133">Transmembrane helix</keyword>
<organism evidence="3">
    <name type="scientific">Coccidioides posadasii (strain RMSCC 757 / Silveira)</name>
    <name type="common">Valley fever fungus</name>
    <dbReference type="NCBI Taxonomy" id="443226"/>
    <lineage>
        <taxon>Eukaryota</taxon>
        <taxon>Fungi</taxon>
        <taxon>Dikarya</taxon>
        <taxon>Ascomycota</taxon>
        <taxon>Pezizomycotina</taxon>
        <taxon>Eurotiomycetes</taxon>
        <taxon>Eurotiomycetidae</taxon>
        <taxon>Onygenales</taxon>
        <taxon>Onygenaceae</taxon>
        <taxon>Coccidioides</taxon>
    </lineage>
</organism>
<protein>
    <recommendedName>
        <fullName evidence="4">Protein kinase domain-containing protein</fullName>
    </recommendedName>
</protein>
<keyword evidence="1" id="KW-0812">Transmembrane</keyword>
<dbReference type="VEuPathDB" id="FungiDB:CPSG_04540"/>